<protein>
    <recommendedName>
        <fullName evidence="3">DKNYY family protein</fullName>
    </recommendedName>
</protein>
<dbReference type="InterPro" id="IPR027375">
    <property type="entry name" value="DKNYY"/>
</dbReference>
<accession>A0A510K337</accession>
<keyword evidence="2" id="KW-1185">Reference proteome</keyword>
<evidence type="ECO:0008006" key="3">
    <source>
        <dbReference type="Google" id="ProtNLM"/>
    </source>
</evidence>
<dbReference type="EMBL" id="AP019831">
    <property type="protein sequence ID" value="BBM46090.1"/>
    <property type="molecule type" value="Genomic_DNA"/>
</dbReference>
<reference evidence="1 2" key="1">
    <citation type="submission" date="2019-07" db="EMBL/GenBank/DDBJ databases">
        <title>Complete Genome Sequence of Leptotrichia trevisanii Strain JMUB3870.</title>
        <authorList>
            <person name="Watanabe S."/>
            <person name="Cui L."/>
        </authorList>
    </citation>
    <scope>NUCLEOTIDE SEQUENCE [LARGE SCALE GENOMIC DNA]</scope>
    <source>
        <strain evidence="1 2">JMUB3870</strain>
    </source>
</reference>
<dbReference type="Pfam" id="PF13644">
    <property type="entry name" value="DKNYY"/>
    <property type="match status" value="3"/>
</dbReference>
<dbReference type="RefSeq" id="WP_026748850.1">
    <property type="nucleotide sequence ID" value="NZ_AP019831.1"/>
</dbReference>
<sequence>MKKNIFILIFAISSFTYPKNLGYIIKNNTIFYREEIEGSKKEYELPFINKESFEIIDDTYAKDSLSAFYKGKRIDFSDPKTFKVLSQNIAKDKYRIFYNGEILSNNLNTKDIELVNKYYIKDNYYYYGINEYKSKDYSVYGKNFTNKNLAKITNRIKINSDMKIQDEYLISKENIYYLGKKIDNIDLNTFQNLKYGISKDKDNIYFNGINIKFLNGIELKDKDLKNVGENYFRNKNNIYIVTDSDIDNEFWIYKLNLSSDLLDFKVISKDYFINNGIGYYKTNQIGKIDKETFKIIRDKYSKDKNNIYFENKIIKNVDKNTFEILGYDYSKDRNNVYYRDKIYLNFIPKKIQVIDKIFLVTDDKVYFKSDKKSEIEKDFFKIIDDNFIAINDEIYYFIFDGGLHSFKVENSKKFRNIGFNYYSDDSNIYYYDKKIKKIDKNSIRIINKNYISDKNNIFYKGKILENIDRSTFEIMDEVNSRDINGNYIDRCYNIFNEYCNEKYTPEIY</sequence>
<name>A0A510K337_9FUSO</name>
<dbReference type="AlphaFoldDB" id="A0A510K337"/>
<evidence type="ECO:0000313" key="1">
    <source>
        <dbReference type="EMBL" id="BBM46090.1"/>
    </source>
</evidence>
<dbReference type="Proteomes" id="UP000422644">
    <property type="component" value="Chromosome"/>
</dbReference>
<proteinExistence type="predicted"/>
<organism evidence="1 2">
    <name type="scientific">Leptotrichia trevisanii</name>
    <dbReference type="NCBI Taxonomy" id="109328"/>
    <lineage>
        <taxon>Bacteria</taxon>
        <taxon>Fusobacteriati</taxon>
        <taxon>Fusobacteriota</taxon>
        <taxon>Fusobacteriia</taxon>
        <taxon>Fusobacteriales</taxon>
        <taxon>Leptotrichiaceae</taxon>
        <taxon>Leptotrichia</taxon>
    </lineage>
</organism>
<evidence type="ECO:0000313" key="2">
    <source>
        <dbReference type="Proteomes" id="UP000422644"/>
    </source>
</evidence>
<gene>
    <name evidence="1" type="ORF">JMUB3870_2217</name>
</gene>